<dbReference type="NCBIfam" id="TIGR02620">
    <property type="entry name" value="cas_VVA1548"/>
    <property type="match status" value="1"/>
</dbReference>
<protein>
    <submittedName>
        <fullName evidence="1">CRISPR-associated protein Csx16</fullName>
    </submittedName>
</protein>
<gene>
    <name evidence="1" type="primary">csx16</name>
    <name evidence="1" type="ORF">RSDT_0263</name>
</gene>
<reference evidence="1 2" key="1">
    <citation type="journal article" date="2017" name="ISME J.">
        <title>Genome of 'Ca. Desulfovibrio trichonymphae', an H2-oxidizing bacterium in a tripartite symbiotic system within a protist cell in the termite gut.</title>
        <authorList>
            <person name="Kuwahara H."/>
            <person name="Yuki M."/>
            <person name="Izawa K."/>
            <person name="Ohkuma M."/>
            <person name="Hongoh Y."/>
        </authorList>
    </citation>
    <scope>NUCLEOTIDE SEQUENCE [LARGE SCALE GENOMIC DNA]</scope>
    <source>
        <strain evidence="1 2">Rs-N31</strain>
    </source>
</reference>
<dbReference type="Proteomes" id="UP000242645">
    <property type="component" value="Chromosome"/>
</dbReference>
<sequence length="102" mass="11565">MTRWFVTRHPGALEWARRRAILIDRRVAHLDAQDICAGDIVMGTLPFDLAAEICRRGAKFYSLVLTTDESQRGMPLSADDLEAAQARLQRYSINAMEDDDDL</sequence>
<evidence type="ECO:0000313" key="2">
    <source>
        <dbReference type="Proteomes" id="UP000242645"/>
    </source>
</evidence>
<dbReference type="OrthoDB" id="8548152at2"/>
<organism evidence="1 2">
    <name type="scientific">Candidatus Desulfovibrio trichonymphae</name>
    <dbReference type="NCBI Taxonomy" id="1725232"/>
    <lineage>
        <taxon>Bacteria</taxon>
        <taxon>Pseudomonadati</taxon>
        <taxon>Thermodesulfobacteriota</taxon>
        <taxon>Desulfovibrionia</taxon>
        <taxon>Desulfovibrionales</taxon>
        <taxon>Desulfovibrionaceae</taxon>
        <taxon>Desulfovibrio</taxon>
    </lineage>
</organism>
<dbReference type="Pfam" id="PF09652">
    <property type="entry name" value="Cas_VVA1548"/>
    <property type="match status" value="1"/>
</dbReference>
<dbReference type="AlphaFoldDB" id="A0A1J1DPK3"/>
<dbReference type="KEGG" id="dtr:RSDT_0263"/>
<accession>A0A1J1DPK3</accession>
<name>A0A1J1DPK3_9BACT</name>
<keyword evidence="2" id="KW-1185">Reference proteome</keyword>
<dbReference type="RefSeq" id="WP_096399311.1">
    <property type="nucleotide sequence ID" value="NZ_AP017368.1"/>
</dbReference>
<evidence type="ECO:0000313" key="1">
    <source>
        <dbReference type="EMBL" id="BAV91775.1"/>
    </source>
</evidence>
<dbReference type="EMBL" id="AP017368">
    <property type="protein sequence ID" value="BAV91775.1"/>
    <property type="molecule type" value="Genomic_DNA"/>
</dbReference>
<proteinExistence type="predicted"/>
<dbReference type="InterPro" id="IPR013443">
    <property type="entry name" value="CRISPR-assoc_prot_Csx16"/>
</dbReference>